<dbReference type="Proteomes" id="UP001152622">
    <property type="component" value="Chromosome 1"/>
</dbReference>
<accession>A0A9Q1GAV3</accession>
<comment type="caution">
    <text evidence="2">The sequence shown here is derived from an EMBL/GenBank/DDBJ whole genome shotgun (WGS) entry which is preliminary data.</text>
</comment>
<dbReference type="AlphaFoldDB" id="A0A9Q1GAV3"/>
<feature type="compositionally biased region" description="Polar residues" evidence="1">
    <location>
        <begin position="1"/>
        <end position="19"/>
    </location>
</feature>
<evidence type="ECO:0000313" key="2">
    <source>
        <dbReference type="EMBL" id="KAJ8380273.1"/>
    </source>
</evidence>
<proteinExistence type="predicted"/>
<keyword evidence="3" id="KW-1185">Reference proteome</keyword>
<name>A0A9Q1GAV3_SYNKA</name>
<organism evidence="2 3">
    <name type="scientific">Synaphobranchus kaupii</name>
    <name type="common">Kaup's arrowtooth eel</name>
    <dbReference type="NCBI Taxonomy" id="118154"/>
    <lineage>
        <taxon>Eukaryota</taxon>
        <taxon>Metazoa</taxon>
        <taxon>Chordata</taxon>
        <taxon>Craniata</taxon>
        <taxon>Vertebrata</taxon>
        <taxon>Euteleostomi</taxon>
        <taxon>Actinopterygii</taxon>
        <taxon>Neopterygii</taxon>
        <taxon>Teleostei</taxon>
        <taxon>Anguilliformes</taxon>
        <taxon>Synaphobranchidae</taxon>
        <taxon>Synaphobranchus</taxon>
    </lineage>
</organism>
<feature type="region of interest" description="Disordered" evidence="1">
    <location>
        <begin position="1"/>
        <end position="36"/>
    </location>
</feature>
<reference evidence="2" key="1">
    <citation type="journal article" date="2023" name="Science">
        <title>Genome structures resolve the early diversification of teleost fishes.</title>
        <authorList>
            <person name="Parey E."/>
            <person name="Louis A."/>
            <person name="Montfort J."/>
            <person name="Bouchez O."/>
            <person name="Roques C."/>
            <person name="Iampietro C."/>
            <person name="Lluch J."/>
            <person name="Castinel A."/>
            <person name="Donnadieu C."/>
            <person name="Desvignes T."/>
            <person name="Floi Bucao C."/>
            <person name="Jouanno E."/>
            <person name="Wen M."/>
            <person name="Mejri S."/>
            <person name="Dirks R."/>
            <person name="Jansen H."/>
            <person name="Henkel C."/>
            <person name="Chen W.J."/>
            <person name="Zahm M."/>
            <person name="Cabau C."/>
            <person name="Klopp C."/>
            <person name="Thompson A.W."/>
            <person name="Robinson-Rechavi M."/>
            <person name="Braasch I."/>
            <person name="Lecointre G."/>
            <person name="Bobe J."/>
            <person name="Postlethwait J.H."/>
            <person name="Berthelot C."/>
            <person name="Roest Crollius H."/>
            <person name="Guiguen Y."/>
        </authorList>
    </citation>
    <scope>NUCLEOTIDE SEQUENCE</scope>
    <source>
        <strain evidence="2">WJC10195</strain>
    </source>
</reference>
<gene>
    <name evidence="2" type="ORF">SKAU_G00010510</name>
</gene>
<feature type="compositionally biased region" description="Basic and acidic residues" evidence="1">
    <location>
        <begin position="74"/>
        <end position="87"/>
    </location>
</feature>
<sequence>MITMIEQSVRPTSNTCSNQKSKDKKRKKDPQVQLVQDAPVRRSLGLAHMELQDLVSGVNQVYWQCDFGVPEVLEKEQSKKVKEDKKKENKRAKTAGESTATQRTTPSKGKNRGKKESKAEGPAETVHNLAEPLLLEISVHLDKWHIDSQTDRATS</sequence>
<evidence type="ECO:0000313" key="3">
    <source>
        <dbReference type="Proteomes" id="UP001152622"/>
    </source>
</evidence>
<evidence type="ECO:0000256" key="1">
    <source>
        <dbReference type="SAM" id="MobiDB-lite"/>
    </source>
</evidence>
<feature type="region of interest" description="Disordered" evidence="1">
    <location>
        <begin position="74"/>
        <end position="127"/>
    </location>
</feature>
<dbReference type="EMBL" id="JAINUF010000001">
    <property type="protein sequence ID" value="KAJ8380273.1"/>
    <property type="molecule type" value="Genomic_DNA"/>
</dbReference>
<dbReference type="OrthoDB" id="433501at2759"/>
<protein>
    <submittedName>
        <fullName evidence="2">Uncharacterized protein</fullName>
    </submittedName>
</protein>
<feature type="compositionally biased region" description="Polar residues" evidence="1">
    <location>
        <begin position="96"/>
        <end position="108"/>
    </location>
</feature>